<comment type="caution">
    <text evidence="2">The sequence shown here is derived from an EMBL/GenBank/DDBJ whole genome shotgun (WGS) entry which is preliminary data.</text>
</comment>
<keyword evidence="3" id="KW-1185">Reference proteome</keyword>
<evidence type="ECO:0000256" key="1">
    <source>
        <dbReference type="SAM" id="SignalP"/>
    </source>
</evidence>
<dbReference type="EMBL" id="JAIWYP010000005">
    <property type="protein sequence ID" value="KAH3826866.1"/>
    <property type="molecule type" value="Genomic_DNA"/>
</dbReference>
<evidence type="ECO:0000313" key="2">
    <source>
        <dbReference type="EMBL" id="KAH3826866.1"/>
    </source>
</evidence>
<dbReference type="Proteomes" id="UP000828390">
    <property type="component" value="Unassembled WGS sequence"/>
</dbReference>
<evidence type="ECO:0000313" key="3">
    <source>
        <dbReference type="Proteomes" id="UP000828390"/>
    </source>
</evidence>
<keyword evidence="1" id="KW-0732">Signal</keyword>
<reference evidence="2" key="2">
    <citation type="submission" date="2020-11" db="EMBL/GenBank/DDBJ databases">
        <authorList>
            <person name="McCartney M.A."/>
            <person name="Auch B."/>
            <person name="Kono T."/>
            <person name="Mallez S."/>
            <person name="Becker A."/>
            <person name="Gohl D.M."/>
            <person name="Silverstein K.A.T."/>
            <person name="Koren S."/>
            <person name="Bechman K.B."/>
            <person name="Herman A."/>
            <person name="Abrahante J.E."/>
            <person name="Garbe J."/>
        </authorList>
    </citation>
    <scope>NUCLEOTIDE SEQUENCE</scope>
    <source>
        <strain evidence="2">Duluth1</strain>
        <tissue evidence="2">Whole animal</tissue>
    </source>
</reference>
<feature type="signal peptide" evidence="1">
    <location>
        <begin position="1"/>
        <end position="15"/>
    </location>
</feature>
<proteinExistence type="predicted"/>
<protein>
    <submittedName>
        <fullName evidence="2">Uncharacterized protein</fullName>
    </submittedName>
</protein>
<gene>
    <name evidence="2" type="ORF">DPMN_128792</name>
</gene>
<accession>A0A9D4JWS3</accession>
<dbReference type="AlphaFoldDB" id="A0A9D4JWS3"/>
<organism evidence="2 3">
    <name type="scientific">Dreissena polymorpha</name>
    <name type="common">Zebra mussel</name>
    <name type="synonym">Mytilus polymorpha</name>
    <dbReference type="NCBI Taxonomy" id="45954"/>
    <lineage>
        <taxon>Eukaryota</taxon>
        <taxon>Metazoa</taxon>
        <taxon>Spiralia</taxon>
        <taxon>Lophotrochozoa</taxon>
        <taxon>Mollusca</taxon>
        <taxon>Bivalvia</taxon>
        <taxon>Autobranchia</taxon>
        <taxon>Heteroconchia</taxon>
        <taxon>Euheterodonta</taxon>
        <taxon>Imparidentia</taxon>
        <taxon>Neoheterodontei</taxon>
        <taxon>Myida</taxon>
        <taxon>Dreissenoidea</taxon>
        <taxon>Dreissenidae</taxon>
        <taxon>Dreissena</taxon>
    </lineage>
</organism>
<name>A0A9D4JWS3_DREPO</name>
<sequence length="98" mass="11638">MALCWVLFSPYCISAKYEDEQPPSHADDSLLHRKVRTIEVTHILQEEMIKLEQWDNYCQMQFNQSKCETIHTTRKYMTSKRIYDFMVISSQTSQVGNI</sequence>
<reference evidence="2" key="1">
    <citation type="journal article" date="2019" name="bioRxiv">
        <title>The Genome of the Zebra Mussel, Dreissena polymorpha: A Resource for Invasive Species Research.</title>
        <authorList>
            <person name="McCartney M.A."/>
            <person name="Auch B."/>
            <person name="Kono T."/>
            <person name="Mallez S."/>
            <person name="Zhang Y."/>
            <person name="Obille A."/>
            <person name="Becker A."/>
            <person name="Abrahante J.E."/>
            <person name="Garbe J."/>
            <person name="Badalamenti J.P."/>
            <person name="Herman A."/>
            <person name="Mangelson H."/>
            <person name="Liachko I."/>
            <person name="Sullivan S."/>
            <person name="Sone E.D."/>
            <person name="Koren S."/>
            <person name="Silverstein K.A.T."/>
            <person name="Beckman K.B."/>
            <person name="Gohl D.M."/>
        </authorList>
    </citation>
    <scope>NUCLEOTIDE SEQUENCE</scope>
    <source>
        <strain evidence="2">Duluth1</strain>
        <tissue evidence="2">Whole animal</tissue>
    </source>
</reference>
<feature type="chain" id="PRO_5038658375" evidence="1">
    <location>
        <begin position="16"/>
        <end position="98"/>
    </location>
</feature>